<evidence type="ECO:0000313" key="2">
    <source>
        <dbReference type="EMBL" id="SDK23471.1"/>
    </source>
</evidence>
<organism evidence="2 3">
    <name type="scientific">Methylophilus rhizosphaerae</name>
    <dbReference type="NCBI Taxonomy" id="492660"/>
    <lineage>
        <taxon>Bacteria</taxon>
        <taxon>Pseudomonadati</taxon>
        <taxon>Pseudomonadota</taxon>
        <taxon>Betaproteobacteria</taxon>
        <taxon>Nitrosomonadales</taxon>
        <taxon>Methylophilaceae</taxon>
        <taxon>Methylophilus</taxon>
    </lineage>
</organism>
<feature type="compositionally biased region" description="Polar residues" evidence="1">
    <location>
        <begin position="111"/>
        <end position="121"/>
    </location>
</feature>
<protein>
    <submittedName>
        <fullName evidence="2">Uncharacterized protein</fullName>
    </submittedName>
</protein>
<keyword evidence="3" id="KW-1185">Reference proteome</keyword>
<dbReference type="EMBL" id="FNFX01000001">
    <property type="protein sequence ID" value="SDK23471.1"/>
    <property type="molecule type" value="Genomic_DNA"/>
</dbReference>
<evidence type="ECO:0000256" key="1">
    <source>
        <dbReference type="SAM" id="MobiDB-lite"/>
    </source>
</evidence>
<accession>A0A1G9A890</accession>
<dbReference type="RefSeq" id="WP_091470091.1">
    <property type="nucleotide sequence ID" value="NZ_FNFX01000001.1"/>
</dbReference>
<name>A0A1G9A890_9PROT</name>
<reference evidence="3" key="1">
    <citation type="submission" date="2016-10" db="EMBL/GenBank/DDBJ databases">
        <authorList>
            <person name="Varghese N."/>
            <person name="Submissions S."/>
        </authorList>
    </citation>
    <scope>NUCLEOTIDE SEQUENCE [LARGE SCALE GENOMIC DNA]</scope>
    <source>
        <strain evidence="3">CBMB127</strain>
    </source>
</reference>
<feature type="region of interest" description="Disordered" evidence="1">
    <location>
        <begin position="95"/>
        <end position="129"/>
    </location>
</feature>
<gene>
    <name evidence="2" type="ORF">SAMN05192566_0739</name>
</gene>
<dbReference type="AlphaFoldDB" id="A0A1G9A890"/>
<sequence>MINLNEKIEELLESQVREKQLSDMDLRSIFREYYDGFNKIRLNVSVFSRSNKLENITYVKLIQKLLAENGVLQKNGEPITLDHIRTEMYVVGQERNKKGSKRLDSVDSLPVDSQPTGNLNRQGKGEVSKPVKKSVVAPKTIEAVEIPLNEYASEMELLTEELNNKDRVALVWSGRDEYTLTECSRLAKLNSTKIELLAANNHLLPKYNLDVKNYFFVWIRKAREMGKIK</sequence>
<dbReference type="Proteomes" id="UP000198629">
    <property type="component" value="Unassembled WGS sequence"/>
</dbReference>
<feature type="compositionally biased region" description="Basic and acidic residues" evidence="1">
    <location>
        <begin position="95"/>
        <end position="105"/>
    </location>
</feature>
<evidence type="ECO:0000313" key="3">
    <source>
        <dbReference type="Proteomes" id="UP000198629"/>
    </source>
</evidence>
<proteinExistence type="predicted"/>